<feature type="domain" description="SET" evidence="7">
    <location>
        <begin position="16"/>
        <end position="129"/>
    </location>
</feature>
<reference evidence="9" key="1">
    <citation type="submission" date="2021-07" db="EMBL/GenBank/DDBJ databases">
        <title>Characterization of violacein-producing bacteria and related species.</title>
        <authorList>
            <person name="Wilson H.S."/>
            <person name="De Leon M.E."/>
        </authorList>
    </citation>
    <scope>NUCLEOTIDE SEQUENCE</scope>
    <source>
        <strain evidence="9">HSC-15S17</strain>
    </source>
</reference>
<evidence type="ECO:0000256" key="1">
    <source>
        <dbReference type="ARBA" id="ARBA00004286"/>
    </source>
</evidence>
<feature type="region of interest" description="Disordered" evidence="6">
    <location>
        <begin position="157"/>
        <end position="176"/>
    </location>
</feature>
<name>A0AA41L2W5_9BURK</name>
<keyword evidence="3" id="KW-0489">Methyltransferase</keyword>
<accession>A0AA41L2W5</accession>
<proteinExistence type="predicted"/>
<evidence type="ECO:0000256" key="3">
    <source>
        <dbReference type="ARBA" id="ARBA00022603"/>
    </source>
</evidence>
<keyword evidence="5" id="KW-0949">S-adenosyl-L-methionine</keyword>
<dbReference type="AlphaFoldDB" id="A0AA41L2W5"/>
<dbReference type="SMART" id="SM00317">
    <property type="entry name" value="SET"/>
    <property type="match status" value="1"/>
</dbReference>
<dbReference type="GO" id="GO:0005694">
    <property type="term" value="C:chromosome"/>
    <property type="evidence" value="ECO:0007669"/>
    <property type="project" value="UniProtKB-SubCell"/>
</dbReference>
<dbReference type="GO" id="GO:0032259">
    <property type="term" value="P:methylation"/>
    <property type="evidence" value="ECO:0007669"/>
    <property type="project" value="UniProtKB-KW"/>
</dbReference>
<evidence type="ECO:0000313" key="9">
    <source>
        <dbReference type="EMBL" id="MBV6323128.1"/>
    </source>
</evidence>
<dbReference type="Pfam" id="PF00856">
    <property type="entry name" value="SET"/>
    <property type="match status" value="1"/>
</dbReference>
<dbReference type="PROSITE" id="PS50280">
    <property type="entry name" value="SET"/>
    <property type="match status" value="1"/>
</dbReference>
<comment type="subcellular location">
    <subcellularLocation>
        <location evidence="1">Chromosome</location>
    </subcellularLocation>
</comment>
<gene>
    <name evidence="9" type="ORF">KVP70_19525</name>
</gene>
<dbReference type="Proteomes" id="UP001155901">
    <property type="component" value="Unassembled WGS sequence"/>
</dbReference>
<keyword evidence="4" id="KW-0808">Transferase</keyword>
<dbReference type="PROSITE" id="PS50868">
    <property type="entry name" value="POST_SET"/>
    <property type="match status" value="1"/>
</dbReference>
<dbReference type="InterPro" id="IPR003616">
    <property type="entry name" value="Post-SET_dom"/>
</dbReference>
<comment type="caution">
    <text evidence="9">The sequence shown here is derived from an EMBL/GenBank/DDBJ whole genome shotgun (WGS) entry which is preliminary data.</text>
</comment>
<dbReference type="InterPro" id="IPR001214">
    <property type="entry name" value="SET_dom"/>
</dbReference>
<organism evidence="9 10">
    <name type="scientific">Duganella violaceipulchra</name>
    <dbReference type="NCBI Taxonomy" id="2849652"/>
    <lineage>
        <taxon>Bacteria</taxon>
        <taxon>Pseudomonadati</taxon>
        <taxon>Pseudomonadota</taxon>
        <taxon>Betaproteobacteria</taxon>
        <taxon>Burkholderiales</taxon>
        <taxon>Oxalobacteraceae</taxon>
        <taxon>Telluria group</taxon>
        <taxon>Duganella</taxon>
    </lineage>
</organism>
<evidence type="ECO:0000313" key="10">
    <source>
        <dbReference type="Proteomes" id="UP001155901"/>
    </source>
</evidence>
<evidence type="ECO:0000256" key="4">
    <source>
        <dbReference type="ARBA" id="ARBA00022679"/>
    </source>
</evidence>
<keyword evidence="2" id="KW-0158">Chromosome</keyword>
<evidence type="ECO:0000256" key="6">
    <source>
        <dbReference type="SAM" id="MobiDB-lite"/>
    </source>
</evidence>
<evidence type="ECO:0000256" key="5">
    <source>
        <dbReference type="ARBA" id="ARBA00022691"/>
    </source>
</evidence>
<feature type="domain" description="Post-SET" evidence="8">
    <location>
        <begin position="142"/>
        <end position="158"/>
    </location>
</feature>
<dbReference type="GO" id="GO:0008168">
    <property type="term" value="F:methyltransferase activity"/>
    <property type="evidence" value="ECO:0007669"/>
    <property type="project" value="UniProtKB-KW"/>
</dbReference>
<protein>
    <submittedName>
        <fullName evidence="9">SET domain-containing protein-lysine N-methyltransferase</fullName>
    </submittedName>
</protein>
<evidence type="ECO:0000259" key="7">
    <source>
        <dbReference type="PROSITE" id="PS50280"/>
    </source>
</evidence>
<dbReference type="InterPro" id="IPR050777">
    <property type="entry name" value="SET2_Histone-Lys_MeTrsfase"/>
</dbReference>
<dbReference type="PANTHER" id="PTHR22884">
    <property type="entry name" value="SET DOMAIN PROTEINS"/>
    <property type="match status" value="1"/>
</dbReference>
<evidence type="ECO:0000256" key="2">
    <source>
        <dbReference type="ARBA" id="ARBA00022454"/>
    </source>
</evidence>
<evidence type="ECO:0000259" key="8">
    <source>
        <dbReference type="PROSITE" id="PS50868"/>
    </source>
</evidence>
<dbReference type="RefSeq" id="WP_217943827.1">
    <property type="nucleotide sequence ID" value="NZ_JAHTGR010000010.1"/>
</dbReference>
<sequence length="176" mass="19628">MLTENVLESPAELSDQLAYVVRISPVHGRGVFANRDIAVSECVIEYTGREIPWSVALERAAEQDMPHNHTFFFSLANGNVIDGGDQGNEARYINHSCEPNCQAIEDEGRIYIYALHDIKCGEELSYSYPLIYDGRHTPAIKRSFACRCGAPGCTGTMLAPKKRRRKQKGPEQASHD</sequence>
<dbReference type="EMBL" id="JAHTGR010000010">
    <property type="protein sequence ID" value="MBV6323128.1"/>
    <property type="molecule type" value="Genomic_DNA"/>
</dbReference>